<proteinExistence type="predicted"/>
<evidence type="ECO:0000313" key="2">
    <source>
        <dbReference type="WBParaSite" id="PS1159_v2.g10383.t1"/>
    </source>
</evidence>
<organism evidence="1 2">
    <name type="scientific">Panagrolaimus sp. PS1159</name>
    <dbReference type="NCBI Taxonomy" id="55785"/>
    <lineage>
        <taxon>Eukaryota</taxon>
        <taxon>Metazoa</taxon>
        <taxon>Ecdysozoa</taxon>
        <taxon>Nematoda</taxon>
        <taxon>Chromadorea</taxon>
        <taxon>Rhabditida</taxon>
        <taxon>Tylenchina</taxon>
        <taxon>Panagrolaimomorpha</taxon>
        <taxon>Panagrolaimoidea</taxon>
        <taxon>Panagrolaimidae</taxon>
        <taxon>Panagrolaimus</taxon>
    </lineage>
</organism>
<dbReference type="WBParaSite" id="PS1159_v2.g10383.t1">
    <property type="protein sequence ID" value="PS1159_v2.g10383.t1"/>
    <property type="gene ID" value="PS1159_v2.g10383"/>
</dbReference>
<dbReference type="Proteomes" id="UP000887580">
    <property type="component" value="Unplaced"/>
</dbReference>
<accession>A0AC35EV91</accession>
<protein>
    <submittedName>
        <fullName evidence="2">Uncharacterized protein</fullName>
    </submittedName>
</protein>
<name>A0AC35EV91_9BILA</name>
<evidence type="ECO:0000313" key="1">
    <source>
        <dbReference type="Proteomes" id="UP000887580"/>
    </source>
</evidence>
<sequence length="108" mass="12374">MLSPSFDELPPPVNPGSRYGFKLHTERWLIFGIAMALNFANSMYSTTFVDLKPRMNETDGYFCNGTINCNYLDSIVEFSYAGIFMLAVYPSILFCLKLKLKRTVSFQF</sequence>
<reference evidence="2" key="1">
    <citation type="submission" date="2022-11" db="UniProtKB">
        <authorList>
            <consortium name="WormBaseParasite"/>
        </authorList>
    </citation>
    <scope>IDENTIFICATION</scope>
</reference>